<dbReference type="Proteomes" id="UP000256869">
    <property type="component" value="Unassembled WGS sequence"/>
</dbReference>
<dbReference type="AlphaFoldDB" id="A0A3D9I9W6"/>
<sequence>MTNEYSKSGDPIYRYKDKETGWRPPTYGEEGWSEKIEEHMERYYGTVDSVFHEVLSDFIHIDVHHIKPSARHPYHVLFTTGMSYLPMNTPEGREDYRFAELMVCLPPEWQISDEAFKNQSNYWPVYWLKMLARLPHEHHTWLGQGHTIPNGDPAEPLADNTAMDGIILLPPIRVEAGFHTLRMNEEDSVRFYSLIPLYGEEMNFKLNKGSDALTDKFDKQGISELVDIGRKNTCKRSWFSFWKG</sequence>
<reference evidence="2 3" key="1">
    <citation type="submission" date="2018-07" db="EMBL/GenBank/DDBJ databases">
        <title>Genomic Encyclopedia of Type Strains, Phase III (KMG-III): the genomes of soil and plant-associated and newly described type strains.</title>
        <authorList>
            <person name="Whitman W."/>
        </authorList>
    </citation>
    <scope>NUCLEOTIDE SEQUENCE [LARGE SCALE GENOMIC DNA]</scope>
    <source>
        <strain evidence="2 3">CECT 8236</strain>
    </source>
</reference>
<dbReference type="OrthoDB" id="4827574at2"/>
<protein>
    <submittedName>
        <fullName evidence="2">Suppressor of fused protein SUFU</fullName>
    </submittedName>
</protein>
<name>A0A3D9I9W6_9BACL</name>
<dbReference type="InterPro" id="IPR020941">
    <property type="entry name" value="SUFU-like_domain"/>
</dbReference>
<evidence type="ECO:0000313" key="3">
    <source>
        <dbReference type="Proteomes" id="UP000256869"/>
    </source>
</evidence>
<keyword evidence="3" id="KW-1185">Reference proteome</keyword>
<comment type="caution">
    <text evidence="2">The sequence shown here is derived from an EMBL/GenBank/DDBJ whole genome shotgun (WGS) entry which is preliminary data.</text>
</comment>
<evidence type="ECO:0000313" key="2">
    <source>
        <dbReference type="EMBL" id="RED58517.1"/>
    </source>
</evidence>
<feature type="domain" description="Suppressor of fused-like" evidence="1">
    <location>
        <begin position="60"/>
        <end position="231"/>
    </location>
</feature>
<gene>
    <name evidence="2" type="ORF">DFP95_10841</name>
</gene>
<proteinExistence type="predicted"/>
<evidence type="ECO:0000259" key="1">
    <source>
        <dbReference type="Pfam" id="PF05076"/>
    </source>
</evidence>
<dbReference type="Pfam" id="PF05076">
    <property type="entry name" value="SUFU"/>
    <property type="match status" value="1"/>
</dbReference>
<dbReference type="EMBL" id="QRDY01000008">
    <property type="protein sequence ID" value="RED58517.1"/>
    <property type="molecule type" value="Genomic_DNA"/>
</dbReference>
<dbReference type="RefSeq" id="WP_115993505.1">
    <property type="nucleotide sequence ID" value="NZ_QRDY01000008.1"/>
</dbReference>
<organism evidence="2 3">
    <name type="scientific">Cohnella lupini</name>
    <dbReference type="NCBI Taxonomy" id="1294267"/>
    <lineage>
        <taxon>Bacteria</taxon>
        <taxon>Bacillati</taxon>
        <taxon>Bacillota</taxon>
        <taxon>Bacilli</taxon>
        <taxon>Bacillales</taxon>
        <taxon>Paenibacillaceae</taxon>
        <taxon>Cohnella</taxon>
    </lineage>
</organism>
<accession>A0A3D9I9W6</accession>